<sequence>MLVKQKLAVKKMEKRKNALTTPILSCKSLELMKKVKHVPFW</sequence>
<accession>A0A6C0F491</accession>
<protein>
    <submittedName>
        <fullName evidence="1">Uncharacterized protein</fullName>
    </submittedName>
</protein>
<name>A0A6C0F491_9ZZZZ</name>
<evidence type="ECO:0000313" key="1">
    <source>
        <dbReference type="EMBL" id="QHT36044.1"/>
    </source>
</evidence>
<proteinExistence type="predicted"/>
<reference evidence="1" key="1">
    <citation type="journal article" date="2020" name="Nature">
        <title>Giant virus diversity and host interactions through global metagenomics.</title>
        <authorList>
            <person name="Schulz F."/>
            <person name="Roux S."/>
            <person name="Paez-Espino D."/>
            <person name="Jungbluth S."/>
            <person name="Walsh D.A."/>
            <person name="Denef V.J."/>
            <person name="McMahon K.D."/>
            <person name="Konstantinidis K.T."/>
            <person name="Eloe-Fadrosh E.A."/>
            <person name="Kyrpides N.C."/>
            <person name="Woyke T."/>
        </authorList>
    </citation>
    <scope>NUCLEOTIDE SEQUENCE</scope>
    <source>
        <strain evidence="1">GVMAG-M-3300009182-46</strain>
    </source>
</reference>
<organism evidence="1">
    <name type="scientific">viral metagenome</name>
    <dbReference type="NCBI Taxonomy" id="1070528"/>
    <lineage>
        <taxon>unclassified sequences</taxon>
        <taxon>metagenomes</taxon>
        <taxon>organismal metagenomes</taxon>
    </lineage>
</organism>
<dbReference type="AlphaFoldDB" id="A0A6C0F491"/>
<dbReference type="EMBL" id="MN739029">
    <property type="protein sequence ID" value="QHT36044.1"/>
    <property type="molecule type" value="Genomic_DNA"/>
</dbReference>